<feature type="region of interest" description="Disordered" evidence="1">
    <location>
        <begin position="135"/>
        <end position="220"/>
    </location>
</feature>
<feature type="region of interest" description="Disordered" evidence="1">
    <location>
        <begin position="238"/>
        <end position="276"/>
    </location>
</feature>
<keyword evidence="3" id="KW-1185">Reference proteome</keyword>
<sequence length="528" mass="58043">MSNQKGYQIPIPTHAPIPVPLYVQVPPGTQYFTQPPTDLGPGYVWGYPAPGYPFPPTVAAMQGHRPDGTYGWPIYFKGGTSSNPQYAYYPVPSNAAPNGPVPHGPVPHGPIPHGAVPVGGIPPGAAFAGGIPPGAAFPGVAPQGPSGKKHRRRFKDSSEEDDEKCTCPECIDEKRTRKAAPRGPPPGAPMSPPPPHPGHFIPAQFYGPPPPPPPQPATTTQQTTTFIPYFVPSGCTPHHCEPKGSGPSGPGGPSDTHNHSGHKHHEKKPSSSSYHYSVNCDCSTCKARRVAIEMERIQEERKNEREYKDAQDYIKMKKRVDREDREAKLEDMYRTKKAGGKNVSFEEPPTRHHMHSESEEDYEWLGIPVVPAGAVPITAFHPGESTPIHLQPLHPGPGPYVSGLEEENARLRHEKSHLKDKIRRERSMRNKDDAARDYLSSRLHDLDKDVQELKKKGSKAPGTPPRPKTPVIEIQVPLANEKHHHHKKSPSKDKGKAKDSEDYSDHHGGKNKNVGSKHKHPHLTYSLF</sequence>
<organism evidence="2 3">
    <name type="scientific">Arthrobotrys conoides</name>
    <dbReference type="NCBI Taxonomy" id="74498"/>
    <lineage>
        <taxon>Eukaryota</taxon>
        <taxon>Fungi</taxon>
        <taxon>Dikarya</taxon>
        <taxon>Ascomycota</taxon>
        <taxon>Pezizomycotina</taxon>
        <taxon>Orbiliomycetes</taxon>
        <taxon>Orbiliales</taxon>
        <taxon>Orbiliaceae</taxon>
        <taxon>Arthrobotrys</taxon>
    </lineage>
</organism>
<feature type="compositionally biased region" description="Low complexity" evidence="1">
    <location>
        <begin position="135"/>
        <end position="145"/>
    </location>
</feature>
<feature type="compositionally biased region" description="Basic and acidic residues" evidence="1">
    <location>
        <begin position="490"/>
        <end position="508"/>
    </location>
</feature>
<dbReference type="EMBL" id="JAVHJM010000009">
    <property type="protein sequence ID" value="KAK6506543.1"/>
    <property type="molecule type" value="Genomic_DNA"/>
</dbReference>
<evidence type="ECO:0000313" key="2">
    <source>
        <dbReference type="EMBL" id="KAK6506543.1"/>
    </source>
</evidence>
<reference evidence="2 3" key="1">
    <citation type="submission" date="2019-10" db="EMBL/GenBank/DDBJ databases">
        <authorList>
            <person name="Palmer J.M."/>
        </authorList>
    </citation>
    <scope>NUCLEOTIDE SEQUENCE [LARGE SCALE GENOMIC DNA]</scope>
    <source>
        <strain evidence="2 3">TWF506</strain>
    </source>
</reference>
<comment type="caution">
    <text evidence="2">The sequence shown here is derived from an EMBL/GenBank/DDBJ whole genome shotgun (WGS) entry which is preliminary data.</text>
</comment>
<evidence type="ECO:0000256" key="1">
    <source>
        <dbReference type="SAM" id="MobiDB-lite"/>
    </source>
</evidence>
<proteinExistence type="predicted"/>
<accession>A0AAN8NGV7</accession>
<feature type="compositionally biased region" description="Basic and acidic residues" evidence="1">
    <location>
        <begin position="442"/>
        <end position="455"/>
    </location>
</feature>
<feature type="compositionally biased region" description="Pro residues" evidence="1">
    <location>
        <begin position="207"/>
        <end position="216"/>
    </location>
</feature>
<name>A0AAN8NGV7_9PEZI</name>
<feature type="compositionally biased region" description="Basic and acidic residues" evidence="1">
    <location>
        <begin position="407"/>
        <end position="436"/>
    </location>
</feature>
<evidence type="ECO:0000313" key="3">
    <source>
        <dbReference type="Proteomes" id="UP001307849"/>
    </source>
</evidence>
<feature type="compositionally biased region" description="Pro residues" evidence="1">
    <location>
        <begin position="182"/>
        <end position="197"/>
    </location>
</feature>
<feature type="region of interest" description="Disordered" evidence="1">
    <location>
        <begin position="383"/>
        <end position="528"/>
    </location>
</feature>
<dbReference type="AlphaFoldDB" id="A0AAN8NGV7"/>
<dbReference type="Proteomes" id="UP001307849">
    <property type="component" value="Unassembled WGS sequence"/>
</dbReference>
<protein>
    <submittedName>
        <fullName evidence="2">Uncharacterized protein</fullName>
    </submittedName>
</protein>
<feature type="region of interest" description="Disordered" evidence="1">
    <location>
        <begin position="335"/>
        <end position="359"/>
    </location>
</feature>
<gene>
    <name evidence="2" type="ORF">TWF506_011449</name>
</gene>